<dbReference type="GeneID" id="10772158"/>
<keyword evidence="2" id="KW-1003">Cell membrane</keyword>
<proteinExistence type="predicted"/>
<dbReference type="HOGENOM" id="CLU_653173_0_0_2"/>
<dbReference type="EMBL" id="CP002792">
    <property type="protein sequence ID" value="AEH06040.1"/>
    <property type="molecule type" value="Genomic_DNA"/>
</dbReference>
<feature type="transmembrane region" description="Helical" evidence="6">
    <location>
        <begin position="112"/>
        <end position="129"/>
    </location>
</feature>
<comment type="subcellular location">
    <subcellularLocation>
        <location evidence="1">Cell membrane</location>
        <topology evidence="1">Multi-pass membrane protein</topology>
    </subcellularLocation>
</comment>
<dbReference type="AlphaFoldDB" id="F8AMK0"/>
<feature type="transmembrane region" description="Helical" evidence="6">
    <location>
        <begin position="397"/>
        <end position="418"/>
    </location>
</feature>
<dbReference type="OrthoDB" id="65881at2157"/>
<keyword evidence="5 6" id="KW-0472">Membrane</keyword>
<dbReference type="GO" id="GO:0005886">
    <property type="term" value="C:plasma membrane"/>
    <property type="evidence" value="ECO:0007669"/>
    <property type="project" value="UniProtKB-SubCell"/>
</dbReference>
<evidence type="ECO:0000256" key="1">
    <source>
        <dbReference type="ARBA" id="ARBA00004651"/>
    </source>
</evidence>
<dbReference type="RefSeq" id="WP_013866226.1">
    <property type="nucleotide sequence ID" value="NC_015636.1"/>
</dbReference>
<dbReference type="InterPro" id="IPR050833">
    <property type="entry name" value="Poly_Biosynth_Transport"/>
</dbReference>
<feature type="transmembrane region" description="Helical" evidence="6">
    <location>
        <begin position="135"/>
        <end position="155"/>
    </location>
</feature>
<dbReference type="InterPro" id="IPR002797">
    <property type="entry name" value="Polysacc_synth"/>
</dbReference>
<evidence type="ECO:0000256" key="6">
    <source>
        <dbReference type="SAM" id="Phobius"/>
    </source>
</evidence>
<feature type="transmembrane region" description="Helical" evidence="6">
    <location>
        <begin position="337"/>
        <end position="360"/>
    </location>
</feature>
<dbReference type="eggNOG" id="arCOG02209">
    <property type="taxonomic scope" value="Archaea"/>
</dbReference>
<dbReference type="Proteomes" id="UP000009296">
    <property type="component" value="Chromosome"/>
</dbReference>
<keyword evidence="3 6" id="KW-0812">Transmembrane</keyword>
<dbReference type="STRING" id="647113.Metok_0042"/>
<keyword evidence="4 6" id="KW-1133">Transmembrane helix</keyword>
<dbReference type="Pfam" id="PF01943">
    <property type="entry name" value="Polysacc_synt"/>
    <property type="match status" value="1"/>
</dbReference>
<dbReference type="PANTHER" id="PTHR30250">
    <property type="entry name" value="PST FAMILY PREDICTED COLANIC ACID TRANSPORTER"/>
    <property type="match status" value="1"/>
</dbReference>
<dbReference type="PANTHER" id="PTHR30250:SF11">
    <property type="entry name" value="O-ANTIGEN TRANSPORTER-RELATED"/>
    <property type="match status" value="1"/>
</dbReference>
<feature type="transmembrane region" description="Helical" evidence="6">
    <location>
        <begin position="68"/>
        <end position="91"/>
    </location>
</feature>
<name>F8AMK0_METOI</name>
<feature type="transmembrane region" description="Helical" evidence="6">
    <location>
        <begin position="167"/>
        <end position="189"/>
    </location>
</feature>
<evidence type="ECO:0000313" key="8">
    <source>
        <dbReference type="Proteomes" id="UP000009296"/>
    </source>
</evidence>
<dbReference type="KEGG" id="mok:Metok_0042"/>
<sequence>MIKKYYNNLKDKIYILTKKYSSRVGLDLPYFIKGGFWLSIGQFFGTLKGFILSIVFANMLSKEVFGEYSFAMTVLGIAGIFALPGMGVAVVQAVAKGYEGTYFRALKEIFKWSWVGSLLLLGFSIYEYFYGKFDLMLIFLILSSIFPFYAISGFYPNLINGKKRFDILAKLSSFFGIISTILIVVTVYFTESVFWIVVITVLVQIIINGYFSLFYAKKFVKNNKIDEHSIEFGKSISYSQAFSNIANNFDSLIIAYFLGFSDLAIFKIITLLPNQIKIVANAFSPMLLPKIASKDMSKKELMKHFKKFFLVVIFLILIYWIGAPFIFKWFYPQYYDYVLLSMIFHLSFISFLSILPYNYLIKEKKGDYLNKMYFITNFLLIIFALAFIYYYGLLGAIISRILYRFANLLISFFFFYHYKDPHGK</sequence>
<feature type="transmembrane region" description="Helical" evidence="6">
    <location>
        <begin position="308"/>
        <end position="331"/>
    </location>
</feature>
<accession>F8AMK0</accession>
<protein>
    <submittedName>
        <fullName evidence="7">Polysaccharide biosynthesis protein</fullName>
    </submittedName>
</protein>
<evidence type="ECO:0000256" key="4">
    <source>
        <dbReference type="ARBA" id="ARBA00022989"/>
    </source>
</evidence>
<reference evidence="7" key="1">
    <citation type="submission" date="2011-05" db="EMBL/GenBank/DDBJ databases">
        <title>Complete sequence of chromosome of Methanothermococcus okinawensis IH1.</title>
        <authorList>
            <consortium name="US DOE Joint Genome Institute"/>
            <person name="Lucas S."/>
            <person name="Han J."/>
            <person name="Lapidus A."/>
            <person name="Cheng J.-F."/>
            <person name="Goodwin L."/>
            <person name="Pitluck S."/>
            <person name="Peters L."/>
            <person name="Mikhailova N."/>
            <person name="Held B."/>
            <person name="Han C."/>
            <person name="Tapia R."/>
            <person name="Land M."/>
            <person name="Hauser L."/>
            <person name="Kyrpides N."/>
            <person name="Ivanova N."/>
            <person name="Pagani I."/>
            <person name="Sieprawska-Lupa M."/>
            <person name="Takai K."/>
            <person name="Miyazaki J."/>
            <person name="Whitman W."/>
            <person name="Woyke T."/>
        </authorList>
    </citation>
    <scope>NUCLEOTIDE SEQUENCE [LARGE SCALE GENOMIC DNA]</scope>
    <source>
        <strain evidence="7">IH1</strain>
    </source>
</reference>
<feature type="transmembrane region" description="Helical" evidence="6">
    <location>
        <begin position="372"/>
        <end position="391"/>
    </location>
</feature>
<gene>
    <name evidence="7" type="ordered locus">Metok_0042</name>
</gene>
<keyword evidence="8" id="KW-1185">Reference proteome</keyword>
<evidence type="ECO:0000313" key="7">
    <source>
        <dbReference type="EMBL" id="AEH06040.1"/>
    </source>
</evidence>
<evidence type="ECO:0000256" key="2">
    <source>
        <dbReference type="ARBA" id="ARBA00022475"/>
    </source>
</evidence>
<organism evidence="7 8">
    <name type="scientific">Methanothermococcus okinawensis (strain DSM 14208 / JCM 11175 / IH1)</name>
    <dbReference type="NCBI Taxonomy" id="647113"/>
    <lineage>
        <taxon>Archaea</taxon>
        <taxon>Methanobacteriati</taxon>
        <taxon>Methanobacteriota</taxon>
        <taxon>Methanomada group</taxon>
        <taxon>Methanococci</taxon>
        <taxon>Methanococcales</taxon>
        <taxon>Methanococcaceae</taxon>
        <taxon>Methanothermococcus</taxon>
    </lineage>
</organism>
<evidence type="ECO:0000256" key="5">
    <source>
        <dbReference type="ARBA" id="ARBA00023136"/>
    </source>
</evidence>
<evidence type="ECO:0000256" key="3">
    <source>
        <dbReference type="ARBA" id="ARBA00022692"/>
    </source>
</evidence>
<feature type="transmembrane region" description="Helical" evidence="6">
    <location>
        <begin position="36"/>
        <end position="56"/>
    </location>
</feature>
<feature type="transmembrane region" description="Helical" evidence="6">
    <location>
        <begin position="195"/>
        <end position="216"/>
    </location>
</feature>